<gene>
    <name evidence="1" type="ORF">CROS1456_LOCUS2964</name>
</gene>
<dbReference type="SUPFAM" id="SSF48576">
    <property type="entry name" value="Terpenoid synthases"/>
    <property type="match status" value="1"/>
</dbReference>
<reference evidence="1" key="1">
    <citation type="submission" date="2021-01" db="EMBL/GenBank/DDBJ databases">
        <authorList>
            <person name="Corre E."/>
            <person name="Pelletier E."/>
            <person name="Niang G."/>
            <person name="Scheremetjew M."/>
            <person name="Finn R."/>
            <person name="Kale V."/>
            <person name="Holt S."/>
            <person name="Cochrane G."/>
            <person name="Meng A."/>
            <person name="Brown T."/>
            <person name="Cohen L."/>
        </authorList>
    </citation>
    <scope>NUCLEOTIDE SEQUENCE</scope>
    <source>
        <strain evidence="1">RCC1871</strain>
    </source>
</reference>
<sequence length="290" mass="32068">MATAALQHLSKCVETVRTNDRWHFLCSTFLSPERRANSLIVHALNCELDQISAKSTKARFSSLKFKWWVDAVAKVAGGDAVPNHPVVSLLPRVVGDSRTRKFLLNKVVQAKLELVEKPLRVCKTLESVEENAEGTYSSLYYLLLESSGARQPEVLDAASHMGKGVGLALLLKSIPQDALKDKVLLPSDLCRGAKVNYGSVTAGYNSDELSEVVYRVAARAKHHLDESRRAHNSLCGDAKPFLLPLIPALRYLERLERAEFAPFTQSLHDDALSDLKLKFSVAWGNFSGKV</sequence>
<organism evidence="1">
    <name type="scientific">Chloropicon roscoffensis</name>
    <dbReference type="NCBI Taxonomy" id="1461544"/>
    <lineage>
        <taxon>Eukaryota</taxon>
        <taxon>Viridiplantae</taxon>
        <taxon>Chlorophyta</taxon>
        <taxon>Chloropicophyceae</taxon>
        <taxon>Chloropicales</taxon>
        <taxon>Chloropicaceae</taxon>
        <taxon>Chloropicon</taxon>
    </lineage>
</organism>
<accession>A0A7S3C9M0</accession>
<name>A0A7S3C9M0_9CHLO</name>
<dbReference type="Gene3D" id="1.10.600.10">
    <property type="entry name" value="Farnesyl Diphosphate Synthase"/>
    <property type="match status" value="1"/>
</dbReference>
<protein>
    <recommendedName>
        <fullName evidence="2">Phytoene synthase</fullName>
    </recommendedName>
</protein>
<dbReference type="AlphaFoldDB" id="A0A7S3C9M0"/>
<dbReference type="EMBL" id="HBHZ01003855">
    <property type="protein sequence ID" value="CAE0189875.1"/>
    <property type="molecule type" value="Transcribed_RNA"/>
</dbReference>
<dbReference type="InterPro" id="IPR002060">
    <property type="entry name" value="Squ/phyt_synthse"/>
</dbReference>
<evidence type="ECO:0000313" key="1">
    <source>
        <dbReference type="EMBL" id="CAE0189875.1"/>
    </source>
</evidence>
<dbReference type="Pfam" id="PF00494">
    <property type="entry name" value="SQS_PSY"/>
    <property type="match status" value="1"/>
</dbReference>
<proteinExistence type="predicted"/>
<dbReference type="InterPro" id="IPR008949">
    <property type="entry name" value="Isoprenoid_synthase_dom_sf"/>
</dbReference>
<evidence type="ECO:0008006" key="2">
    <source>
        <dbReference type="Google" id="ProtNLM"/>
    </source>
</evidence>